<dbReference type="GO" id="GO:0000723">
    <property type="term" value="P:telomere maintenance"/>
    <property type="evidence" value="ECO:0000318"/>
    <property type="project" value="GO_Central"/>
</dbReference>
<dbReference type="STRING" id="6669.E9GMF5"/>
<proteinExistence type="predicted"/>
<keyword evidence="3" id="KW-0158">Chromosome</keyword>
<feature type="compositionally biased region" description="Acidic residues" evidence="7">
    <location>
        <begin position="1112"/>
        <end position="1123"/>
    </location>
</feature>
<feature type="region of interest" description="Disordered" evidence="7">
    <location>
        <begin position="913"/>
        <end position="963"/>
    </location>
</feature>
<feature type="compositionally biased region" description="Basic and acidic residues" evidence="7">
    <location>
        <begin position="1100"/>
        <end position="1109"/>
    </location>
</feature>
<evidence type="ECO:0000256" key="6">
    <source>
        <dbReference type="ARBA" id="ARBA00023306"/>
    </source>
</evidence>
<dbReference type="OrthoDB" id="5399929at2759"/>
<feature type="compositionally biased region" description="Low complexity" evidence="7">
    <location>
        <begin position="994"/>
        <end position="1008"/>
    </location>
</feature>
<dbReference type="InParanoid" id="E9GMF5"/>
<feature type="region of interest" description="Disordered" evidence="7">
    <location>
        <begin position="1259"/>
        <end position="1328"/>
    </location>
</feature>
<dbReference type="SUPFAM" id="SSF48371">
    <property type="entry name" value="ARM repeat"/>
    <property type="match status" value="1"/>
</dbReference>
<dbReference type="Pfam" id="PF12231">
    <property type="entry name" value="Rif1_N"/>
    <property type="match status" value="1"/>
</dbReference>
<feature type="compositionally biased region" description="Polar residues" evidence="7">
    <location>
        <begin position="1466"/>
        <end position="1493"/>
    </location>
</feature>
<dbReference type="FunCoup" id="E9GMF5">
    <property type="interactions" value="69"/>
</dbReference>
<dbReference type="KEGG" id="dpx:DAPPUDRAFT_304874"/>
<feature type="compositionally biased region" description="Basic and acidic residues" evidence="7">
    <location>
        <begin position="1277"/>
        <end position="1302"/>
    </location>
</feature>
<dbReference type="EMBL" id="GL732552">
    <property type="protein sequence ID" value="EFX79360.1"/>
    <property type="molecule type" value="Genomic_DNA"/>
</dbReference>
<keyword evidence="6" id="KW-0131">Cell cycle</keyword>
<feature type="compositionally biased region" description="Polar residues" evidence="7">
    <location>
        <begin position="1138"/>
        <end position="1157"/>
    </location>
</feature>
<evidence type="ECO:0000256" key="5">
    <source>
        <dbReference type="ARBA" id="ARBA00023242"/>
    </source>
</evidence>
<protein>
    <recommendedName>
        <fullName evidence="8">Telomere-associated protein Rif1 N-terminal domain-containing protein</fullName>
    </recommendedName>
</protein>
<feature type="domain" description="Telomere-associated protein Rif1 N-terminal" evidence="8">
    <location>
        <begin position="55"/>
        <end position="341"/>
    </location>
</feature>
<evidence type="ECO:0000256" key="4">
    <source>
        <dbReference type="ARBA" id="ARBA00022895"/>
    </source>
</evidence>
<evidence type="ECO:0000313" key="9">
    <source>
        <dbReference type="EMBL" id="EFX79360.1"/>
    </source>
</evidence>
<feature type="compositionally biased region" description="Low complexity" evidence="7">
    <location>
        <begin position="924"/>
        <end position="938"/>
    </location>
</feature>
<gene>
    <name evidence="9" type="ORF">DAPPUDRAFT_304874</name>
</gene>
<feature type="region of interest" description="Disordered" evidence="7">
    <location>
        <begin position="975"/>
        <end position="1157"/>
    </location>
</feature>
<organism evidence="9 10">
    <name type="scientific">Daphnia pulex</name>
    <name type="common">Water flea</name>
    <dbReference type="NCBI Taxonomy" id="6669"/>
    <lineage>
        <taxon>Eukaryota</taxon>
        <taxon>Metazoa</taxon>
        <taxon>Ecdysozoa</taxon>
        <taxon>Arthropoda</taxon>
        <taxon>Crustacea</taxon>
        <taxon>Branchiopoda</taxon>
        <taxon>Diplostraca</taxon>
        <taxon>Cladocera</taxon>
        <taxon>Anomopoda</taxon>
        <taxon>Daphniidae</taxon>
        <taxon>Daphnia</taxon>
    </lineage>
</organism>
<evidence type="ECO:0000259" key="8">
    <source>
        <dbReference type="Pfam" id="PF12231"/>
    </source>
</evidence>
<dbReference type="eggNOG" id="ENOG502QV6C">
    <property type="taxonomic scope" value="Eukaryota"/>
</dbReference>
<comment type="subcellular location">
    <subcellularLocation>
        <location evidence="2">Chromosome</location>
        <location evidence="2">Telomere</location>
    </subcellularLocation>
    <subcellularLocation>
        <location evidence="1">Nucleus</location>
    </subcellularLocation>
</comment>
<keyword evidence="4" id="KW-0779">Telomere</keyword>
<sequence>MASLLKSISDLKNEKNPKSHLMIYETLTQLGAKSSLFKDESCNDSLHSVAIPVTLQDISTGNDNLVLAALSFLGGLLQVVKFPLDKQLLVVEVLTEKLGKVSEKNLSRKLMWSLANIQFDTQLPESHLTKMLKASCLFLQENPPVLSLSTVCESLNALRNMGVRNKEYFAKNLPMVLSFVIPWLFNEADRIRELSLGCLEPFTANIAKQRLLDTSFQVLLRSKYYGVLSQLVLGESVDSLKIWSFLIQAFGTELHESVSLLNELLKMEESALKCKNPVYRQCALEYWKYIIDCFALNAVVLNNSKRIKLVLVPLKSTDTRTVDFSKTKIELWWYLLNRLGPDATHRFQEVTLPLLTFCFGAQDEKQQAKGTALVFSNILPLATTVLAGILSLETEFKMKPTDTVELSRSYPYLSPEDFRLNVDNFRRFSLLTLNLKPTSENTNGVYELVMRSFIERCCSSNLTEPLKVFIHDLMKIITSKPALMEVVFDVLTAAFSFSLVTELVTENMTCLLQWFVENEPLPAHPLVRFLSKFFEAAIIWNVAKFTAKITDTLENLSHKDQEFNASAVELWSKFSSALIAKSHVIHLPNAHLQSLLLPLTWSRIESDEGVFLPWSTLLSTWAKKDSSVLEKVLNPRGLDEVDVEESTIHSVLSALRSELSSHSKEISSWIKRWTASWIKLADIAENKKKCTDLFVNFLSTVIEELKVDGNPDLLLTQVKSCLQGNTLSKEVSDILYGIFGPAATAFKTPSVLKLRKHNNICKLFSTLVQRNLLPRNKQKPKALDDFVVIQTPEKKKRVLTEHQKEVMRSKRRSTCGVPAMYNDLSQSSQTTDSMDTQSVSEFSVSAAASSLSVLKEEDALLEPPVVLQQTEVLNELPGNGNQIVGPAKTDEPATLSEMLKIDLKLRSKVSVQVDKLPSRRSLRRSLPSSATSSQSPSSTEECMEVFQRPGPASRKKGYKKPVAVEKEEENCAIATTLEPRIDESHDKENGLADTQPTRTSTSCSSSPRKTPPLEPSPTAVDKQEDSTPPLEPSPTGVDKKEDYPPPLEPPPTEVDMQEDSPVTASIVPDEPKAGPIPATDCDIEEVATPQVMEPSAEVKPVPKTEKSVSDDLVNDWEDSDESMVVDPNMPVMPKEVTSETSIPSTDSIEASKENSTSIETIDLTCTLKTGDEEVPAVDVISETTPSAIQVVEEANIVEASPLTSEQLKSSNDNPLLENNNVESLVDSVHPETVQQKIPVVPLKSLIKSFSLRSKKVIVPKTVGPSPSTGKRGAHILELSRKIQNEPPKKKSKRGESPQKETVESTVSSATLGEVVVTPEGSPARTAPWLPRTYSPYASPSTGILKKRGLLEESEDASENCCSPASSASKSRRVSFADPEVSHSVKISPIKKKLSRIRTRRSLIRTYDDSLSDEQPTAELIGKLENVSESSEKSPDDETVSAISGSITAYPQASSSVEEHTSDSIIVNQETNSQTDNEVSQILTEKSSHSSETQEIVDSEETQRTAIYPAATDCIDSLALIVDRVTSPTSKGPILAVLEKLGVRTIGDFCALSETDIKGLDFKLPQHETIKQFLESHFARKSSTRIETQPLEPENSSLNDASPSRAEKVESEVAILSSDEGRSDDLIKSSDELKSEESNKTPDSSPNGQIITDSPEMLFSCPSSSNDINSCSVLASPETSDDCDEVTDDLMEISPCRDEEKLPAPNSDSLKKPTTVSEEIVLPDANPANDVFRLSADDVINMVEHHPQKDEIISSIIKKYMLLSFTVNGKVFPFPIPNNL</sequence>
<dbReference type="InterPro" id="IPR022031">
    <property type="entry name" value="Rif1_N"/>
</dbReference>
<evidence type="ECO:0000256" key="3">
    <source>
        <dbReference type="ARBA" id="ARBA00022454"/>
    </source>
</evidence>
<dbReference type="GO" id="GO:0005634">
    <property type="term" value="C:nucleus"/>
    <property type="evidence" value="ECO:0000318"/>
    <property type="project" value="GO_Central"/>
</dbReference>
<feature type="compositionally biased region" description="Basic and acidic residues" evidence="7">
    <location>
        <begin position="979"/>
        <end position="990"/>
    </location>
</feature>
<dbReference type="HOGENOM" id="CLU_238626_0_0_1"/>
<feature type="region of interest" description="Disordered" evidence="7">
    <location>
        <begin position="1583"/>
        <end position="1660"/>
    </location>
</feature>
<dbReference type="PANTHER" id="PTHR22928:SF3">
    <property type="entry name" value="TELOMERE-ASSOCIATED PROTEIN RIF1"/>
    <property type="match status" value="1"/>
</dbReference>
<evidence type="ECO:0000313" key="10">
    <source>
        <dbReference type="Proteomes" id="UP000000305"/>
    </source>
</evidence>
<evidence type="ECO:0000256" key="2">
    <source>
        <dbReference type="ARBA" id="ARBA00004574"/>
    </source>
</evidence>
<dbReference type="GO" id="GO:0140445">
    <property type="term" value="C:chromosome, telomeric repeat region"/>
    <property type="evidence" value="ECO:0000318"/>
    <property type="project" value="GO_Central"/>
</dbReference>
<dbReference type="PANTHER" id="PTHR22928">
    <property type="entry name" value="TELOMERE-ASSOCIATED PROTEIN RIF1"/>
    <property type="match status" value="1"/>
</dbReference>
<keyword evidence="5" id="KW-0539">Nucleus</keyword>
<accession>E9GMF5</accession>
<feature type="compositionally biased region" description="Polar residues" evidence="7">
    <location>
        <begin position="1640"/>
        <end position="1651"/>
    </location>
</feature>
<feature type="compositionally biased region" description="Basic and acidic residues" evidence="7">
    <location>
        <begin position="1618"/>
        <end position="1639"/>
    </location>
</feature>
<dbReference type="InterPro" id="IPR016024">
    <property type="entry name" value="ARM-type_fold"/>
</dbReference>
<keyword evidence="10" id="KW-1185">Reference proteome</keyword>
<name>E9GMF5_DAPPU</name>
<feature type="region of interest" description="Disordered" evidence="7">
    <location>
        <begin position="1466"/>
        <end position="1501"/>
    </location>
</feature>
<evidence type="ECO:0000256" key="7">
    <source>
        <dbReference type="SAM" id="MobiDB-lite"/>
    </source>
</evidence>
<reference evidence="9 10" key="1">
    <citation type="journal article" date="2011" name="Science">
        <title>The ecoresponsive genome of Daphnia pulex.</title>
        <authorList>
            <person name="Colbourne J.K."/>
            <person name="Pfrender M.E."/>
            <person name="Gilbert D."/>
            <person name="Thomas W.K."/>
            <person name="Tucker A."/>
            <person name="Oakley T.H."/>
            <person name="Tokishita S."/>
            <person name="Aerts A."/>
            <person name="Arnold G.J."/>
            <person name="Basu M.K."/>
            <person name="Bauer D.J."/>
            <person name="Caceres C.E."/>
            <person name="Carmel L."/>
            <person name="Casola C."/>
            <person name="Choi J.H."/>
            <person name="Detter J.C."/>
            <person name="Dong Q."/>
            <person name="Dusheyko S."/>
            <person name="Eads B.D."/>
            <person name="Frohlich T."/>
            <person name="Geiler-Samerotte K.A."/>
            <person name="Gerlach D."/>
            <person name="Hatcher P."/>
            <person name="Jogdeo S."/>
            <person name="Krijgsveld J."/>
            <person name="Kriventseva E.V."/>
            <person name="Kultz D."/>
            <person name="Laforsch C."/>
            <person name="Lindquist E."/>
            <person name="Lopez J."/>
            <person name="Manak J.R."/>
            <person name="Muller J."/>
            <person name="Pangilinan J."/>
            <person name="Patwardhan R.P."/>
            <person name="Pitluck S."/>
            <person name="Pritham E.J."/>
            <person name="Rechtsteiner A."/>
            <person name="Rho M."/>
            <person name="Rogozin I.B."/>
            <person name="Sakarya O."/>
            <person name="Salamov A."/>
            <person name="Schaack S."/>
            <person name="Shapiro H."/>
            <person name="Shiga Y."/>
            <person name="Skalitzky C."/>
            <person name="Smith Z."/>
            <person name="Souvorov A."/>
            <person name="Sung W."/>
            <person name="Tang Z."/>
            <person name="Tsuchiya D."/>
            <person name="Tu H."/>
            <person name="Vos H."/>
            <person name="Wang M."/>
            <person name="Wolf Y.I."/>
            <person name="Yamagata H."/>
            <person name="Yamada T."/>
            <person name="Ye Y."/>
            <person name="Shaw J.R."/>
            <person name="Andrews J."/>
            <person name="Crease T.J."/>
            <person name="Tang H."/>
            <person name="Lucas S.M."/>
            <person name="Robertson H.M."/>
            <person name="Bork P."/>
            <person name="Koonin E.V."/>
            <person name="Zdobnov E.M."/>
            <person name="Grigoriev I.V."/>
            <person name="Lynch M."/>
            <person name="Boore J.L."/>
        </authorList>
    </citation>
    <scope>NUCLEOTIDE SEQUENCE [LARGE SCALE GENOMIC DNA]</scope>
</reference>
<dbReference type="Proteomes" id="UP000000305">
    <property type="component" value="Unassembled WGS sequence"/>
</dbReference>
<evidence type="ECO:0000256" key="1">
    <source>
        <dbReference type="ARBA" id="ARBA00004123"/>
    </source>
</evidence>